<accession>A0AAN1WK10</accession>
<evidence type="ECO:0000256" key="1">
    <source>
        <dbReference type="ARBA" id="ARBA00022574"/>
    </source>
</evidence>
<evidence type="ECO:0000313" key="3">
    <source>
        <dbReference type="EMBL" id="BCD99007.1"/>
    </source>
</evidence>
<keyword evidence="2" id="KW-0677">Repeat</keyword>
<dbReference type="InterPro" id="IPR036322">
    <property type="entry name" value="WD40_repeat_dom_sf"/>
</dbReference>
<keyword evidence="4" id="KW-1185">Reference proteome</keyword>
<name>A0AAN1WK10_9GAMM</name>
<dbReference type="PROSITE" id="PS51257">
    <property type="entry name" value="PROKAR_LIPOPROTEIN"/>
    <property type="match status" value="1"/>
</dbReference>
<reference evidence="3 4" key="1">
    <citation type="journal article" date="2022" name="IScience">
        <title>An ultrasensitive nanofiber-based assay for enzymatic hydrolysis and deep-sea microbial degradation of cellulose.</title>
        <authorList>
            <person name="Tsudome M."/>
            <person name="Tachioka M."/>
            <person name="Miyazaki M."/>
            <person name="Uchimura K."/>
            <person name="Tsuda M."/>
            <person name="Takaki Y."/>
            <person name="Deguchi S."/>
        </authorList>
    </citation>
    <scope>NUCLEOTIDE SEQUENCE [LARGE SCALE GENOMIC DNA]</scope>
    <source>
        <strain evidence="3 4">GE09</strain>
    </source>
</reference>
<proteinExistence type="predicted"/>
<evidence type="ECO:0000256" key="2">
    <source>
        <dbReference type="ARBA" id="ARBA00022737"/>
    </source>
</evidence>
<dbReference type="InterPro" id="IPR050505">
    <property type="entry name" value="WDR55/POC1"/>
</dbReference>
<dbReference type="Proteomes" id="UP001320119">
    <property type="component" value="Chromosome"/>
</dbReference>
<organism evidence="3 4">
    <name type="scientific">Marinagarivorans cellulosilyticus</name>
    <dbReference type="NCBI Taxonomy" id="2721545"/>
    <lineage>
        <taxon>Bacteria</taxon>
        <taxon>Pseudomonadati</taxon>
        <taxon>Pseudomonadota</taxon>
        <taxon>Gammaproteobacteria</taxon>
        <taxon>Cellvibrionales</taxon>
        <taxon>Cellvibrionaceae</taxon>
        <taxon>Marinagarivorans</taxon>
    </lineage>
</organism>
<evidence type="ECO:0000313" key="4">
    <source>
        <dbReference type="Proteomes" id="UP001320119"/>
    </source>
</evidence>
<dbReference type="EMBL" id="AP023086">
    <property type="protein sequence ID" value="BCD99007.1"/>
    <property type="molecule type" value="Genomic_DNA"/>
</dbReference>
<dbReference type="KEGG" id="marq:MARGE09_P3208"/>
<evidence type="ECO:0008006" key="5">
    <source>
        <dbReference type="Google" id="ProtNLM"/>
    </source>
</evidence>
<dbReference type="PANTHER" id="PTHR44019:SF8">
    <property type="entry name" value="POC1 CENTRIOLAR PROTEIN HOMOLOG"/>
    <property type="match status" value="1"/>
</dbReference>
<dbReference type="SUPFAM" id="SSF50978">
    <property type="entry name" value="WD40 repeat-like"/>
    <property type="match status" value="1"/>
</dbReference>
<keyword evidence="1" id="KW-0853">WD repeat</keyword>
<dbReference type="InterPro" id="IPR015943">
    <property type="entry name" value="WD40/YVTN_repeat-like_dom_sf"/>
</dbReference>
<dbReference type="RefSeq" id="WP_236983829.1">
    <property type="nucleotide sequence ID" value="NZ_AP023086.1"/>
</dbReference>
<dbReference type="SMART" id="SM00320">
    <property type="entry name" value="WD40"/>
    <property type="match status" value="3"/>
</dbReference>
<dbReference type="Gene3D" id="2.130.10.10">
    <property type="entry name" value="YVTN repeat-like/Quinoprotein amine dehydrogenase"/>
    <property type="match status" value="1"/>
</dbReference>
<protein>
    <recommendedName>
        <fullName evidence="5">WD40 repeat domain-containing protein</fullName>
    </recommendedName>
</protein>
<sequence>MKRFLSALPSYSHLYATILASSIFLTGCDQATPLKSFDKISEHSISVATINPNGIILGTLENGAFAHTKDTLQASYIWRQPNDSEQSISAVAISKDSNTAITTSGSTLTIWNTTTGAAEHYLSAPAIINALAINDSGTRAVLGLSNRTATIINLKRGGIIQTLPHSSPVLAVAIYNESMVITGEEANKAQLWKIGMDTPLFTQEHLDAVTLVRFAPGATFAFSASRYDTIKGWKTKTPYTNIYQLNGKAMALKAGRRAIDIAFTDNQHFVVAFSDNTIEYRNLKSQQALKQWRAGKKTILAKDNTRPIGIGKFANSWHAIMTDAKLYNLGDL</sequence>
<dbReference type="AlphaFoldDB" id="A0AAN1WK10"/>
<dbReference type="InterPro" id="IPR001680">
    <property type="entry name" value="WD40_rpt"/>
</dbReference>
<dbReference type="PANTHER" id="PTHR44019">
    <property type="entry name" value="WD REPEAT-CONTAINING PROTEIN 55"/>
    <property type="match status" value="1"/>
</dbReference>
<gene>
    <name evidence="3" type="ORF">MARGE09_P3208</name>
</gene>